<evidence type="ECO:0000256" key="1">
    <source>
        <dbReference type="SAM" id="MobiDB-lite"/>
    </source>
</evidence>
<protein>
    <submittedName>
        <fullName evidence="2">Uncharacterized protein</fullName>
    </submittedName>
</protein>
<proteinExistence type="predicted"/>
<gene>
    <name evidence="2" type="ORF">FFLO_03345</name>
</gene>
<feature type="compositionally biased region" description="Basic residues" evidence="1">
    <location>
        <begin position="68"/>
        <end position="86"/>
    </location>
</feature>
<accession>A0A8K0JKU6</accession>
<keyword evidence="3" id="KW-1185">Reference proteome</keyword>
<evidence type="ECO:0000313" key="3">
    <source>
        <dbReference type="Proteomes" id="UP000812966"/>
    </source>
</evidence>
<dbReference type="EMBL" id="JABELV010000061">
    <property type="protein sequence ID" value="KAG7544232.1"/>
    <property type="molecule type" value="Genomic_DNA"/>
</dbReference>
<feature type="region of interest" description="Disordered" evidence="1">
    <location>
        <begin position="51"/>
        <end position="86"/>
    </location>
</feature>
<dbReference type="Proteomes" id="UP000812966">
    <property type="component" value="Unassembled WGS sequence"/>
</dbReference>
<reference evidence="2" key="1">
    <citation type="submission" date="2020-04" db="EMBL/GenBank/DDBJ databases">
        <title>Analysis of mating type loci in Filobasidium floriforme.</title>
        <authorList>
            <person name="Nowrousian M."/>
        </authorList>
    </citation>
    <scope>NUCLEOTIDE SEQUENCE</scope>
    <source>
        <strain evidence="2">CBS 6242</strain>
    </source>
</reference>
<name>A0A8K0JKU6_9TREE</name>
<dbReference type="AlphaFoldDB" id="A0A8K0JKU6"/>
<comment type="caution">
    <text evidence="2">The sequence shown here is derived from an EMBL/GenBank/DDBJ whole genome shotgun (WGS) entry which is preliminary data.</text>
</comment>
<evidence type="ECO:0000313" key="2">
    <source>
        <dbReference type="EMBL" id="KAG7544232.1"/>
    </source>
</evidence>
<sequence length="86" mass="10126">MPPVPSYSPTPTLQGLCPEELGMLDKTSTVIRILHPEAGGVRRRQYRQTRMRRVPMERQQEEAEHTRILGRHTRWRGRTTKSWKGF</sequence>
<organism evidence="2 3">
    <name type="scientific">Filobasidium floriforme</name>
    <dbReference type="NCBI Taxonomy" id="5210"/>
    <lineage>
        <taxon>Eukaryota</taxon>
        <taxon>Fungi</taxon>
        <taxon>Dikarya</taxon>
        <taxon>Basidiomycota</taxon>
        <taxon>Agaricomycotina</taxon>
        <taxon>Tremellomycetes</taxon>
        <taxon>Filobasidiales</taxon>
        <taxon>Filobasidiaceae</taxon>
        <taxon>Filobasidium</taxon>
    </lineage>
</organism>
<feature type="compositionally biased region" description="Basic and acidic residues" evidence="1">
    <location>
        <begin position="54"/>
        <end position="67"/>
    </location>
</feature>